<evidence type="ECO:0000313" key="2">
    <source>
        <dbReference type="Proteomes" id="UP001163046"/>
    </source>
</evidence>
<name>A0A9W9ZVI4_9CNID</name>
<accession>A0A9W9ZVI4</accession>
<reference evidence="1" key="1">
    <citation type="submission" date="2023-01" db="EMBL/GenBank/DDBJ databases">
        <title>Genome assembly of the deep-sea coral Lophelia pertusa.</title>
        <authorList>
            <person name="Herrera S."/>
            <person name="Cordes E."/>
        </authorList>
    </citation>
    <scope>NUCLEOTIDE SEQUENCE</scope>
    <source>
        <strain evidence="1">USNM1676648</strain>
        <tissue evidence="1">Polyp</tissue>
    </source>
</reference>
<dbReference type="EMBL" id="MU825517">
    <property type="protein sequence ID" value="KAJ7388285.1"/>
    <property type="molecule type" value="Genomic_DNA"/>
</dbReference>
<protein>
    <submittedName>
        <fullName evidence="1">Uncharacterized protein</fullName>
    </submittedName>
</protein>
<organism evidence="1 2">
    <name type="scientific">Desmophyllum pertusum</name>
    <dbReference type="NCBI Taxonomy" id="174260"/>
    <lineage>
        <taxon>Eukaryota</taxon>
        <taxon>Metazoa</taxon>
        <taxon>Cnidaria</taxon>
        <taxon>Anthozoa</taxon>
        <taxon>Hexacorallia</taxon>
        <taxon>Scleractinia</taxon>
        <taxon>Caryophylliina</taxon>
        <taxon>Caryophylliidae</taxon>
        <taxon>Desmophyllum</taxon>
    </lineage>
</organism>
<proteinExistence type="predicted"/>
<sequence length="144" mass="16146">SLKLGHWTCDLTCVKDLKTSVSSVNKAIAIDIITEQGYLVFWYKRYSNEGCLTSLVTRICYERTKFPKCKMFDVDERFGLAFGHCSFQVHRNGAGKEKQMNGSRCGQSSCHYSHKKDVFYGIVIHCGCKKGCTLANANAAQELA</sequence>
<dbReference type="AlphaFoldDB" id="A0A9W9ZVI4"/>
<evidence type="ECO:0000313" key="1">
    <source>
        <dbReference type="EMBL" id="KAJ7388285.1"/>
    </source>
</evidence>
<comment type="caution">
    <text evidence="1">The sequence shown here is derived from an EMBL/GenBank/DDBJ whole genome shotgun (WGS) entry which is preliminary data.</text>
</comment>
<feature type="non-terminal residue" evidence="1">
    <location>
        <position position="1"/>
    </location>
</feature>
<gene>
    <name evidence="1" type="ORF">OS493_038800</name>
</gene>
<keyword evidence="2" id="KW-1185">Reference proteome</keyword>
<dbReference type="Proteomes" id="UP001163046">
    <property type="component" value="Unassembled WGS sequence"/>
</dbReference>